<organism evidence="1 2">
    <name type="scientific">Nocardia aurantia</name>
    <dbReference type="NCBI Taxonomy" id="2585199"/>
    <lineage>
        <taxon>Bacteria</taxon>
        <taxon>Bacillati</taxon>
        <taxon>Actinomycetota</taxon>
        <taxon>Actinomycetes</taxon>
        <taxon>Mycobacteriales</taxon>
        <taxon>Nocardiaceae</taxon>
        <taxon>Nocardia</taxon>
    </lineage>
</organism>
<evidence type="ECO:0000313" key="2">
    <source>
        <dbReference type="Proteomes" id="UP000431401"/>
    </source>
</evidence>
<dbReference type="AlphaFoldDB" id="A0A7K0E1P0"/>
<reference evidence="1 2" key="1">
    <citation type="submission" date="2019-10" db="EMBL/GenBank/DDBJ databases">
        <title>Nocardia macrotermitis sp. nov. and Nocardia aurantia sp. nov., isolated from the gut of fungus growing-termite Macrotermes natalensis.</title>
        <authorList>
            <person name="Benndorf R."/>
            <person name="Schwitalla J."/>
            <person name="Martin K."/>
            <person name="De Beer W."/>
            <person name="Kaster A.-K."/>
            <person name="Vollmers J."/>
            <person name="Poulsen M."/>
            <person name="Beemelmanns C."/>
        </authorList>
    </citation>
    <scope>NUCLEOTIDE SEQUENCE [LARGE SCALE GENOMIC DNA]</scope>
    <source>
        <strain evidence="1 2">RB56</strain>
    </source>
</reference>
<comment type="caution">
    <text evidence="1">The sequence shown here is derived from an EMBL/GenBank/DDBJ whole genome shotgun (WGS) entry which is preliminary data.</text>
</comment>
<sequence length="60" mass="6133">MPGWMRSTSAKLSATICSIGVAGARKTAFSKVGCGNAFRSSLPFMLSGSASSSRKAEGTM</sequence>
<protein>
    <submittedName>
        <fullName evidence="1">Uncharacterized protein</fullName>
    </submittedName>
</protein>
<evidence type="ECO:0000313" key="1">
    <source>
        <dbReference type="EMBL" id="MQY32006.1"/>
    </source>
</evidence>
<dbReference type="Proteomes" id="UP000431401">
    <property type="component" value="Unassembled WGS sequence"/>
</dbReference>
<name>A0A7K0E1P0_9NOCA</name>
<proteinExistence type="predicted"/>
<gene>
    <name evidence="1" type="ORF">NRB56_76200</name>
</gene>
<accession>A0A7K0E1P0</accession>
<keyword evidence="2" id="KW-1185">Reference proteome</keyword>
<dbReference type="EMBL" id="WEGI01000031">
    <property type="protein sequence ID" value="MQY32006.1"/>
    <property type="molecule type" value="Genomic_DNA"/>
</dbReference>